<evidence type="ECO:0000256" key="1">
    <source>
        <dbReference type="SAM" id="MobiDB-lite"/>
    </source>
</evidence>
<dbReference type="AlphaFoldDB" id="A0A6L2PYE7"/>
<feature type="region of interest" description="Disordered" evidence="1">
    <location>
        <begin position="1"/>
        <end position="20"/>
    </location>
</feature>
<gene>
    <name evidence="2" type="ORF">Cfor_07600</name>
</gene>
<organism evidence="2 3">
    <name type="scientific">Coptotermes formosanus</name>
    <name type="common">Formosan subterranean termite</name>
    <dbReference type="NCBI Taxonomy" id="36987"/>
    <lineage>
        <taxon>Eukaryota</taxon>
        <taxon>Metazoa</taxon>
        <taxon>Ecdysozoa</taxon>
        <taxon>Arthropoda</taxon>
        <taxon>Hexapoda</taxon>
        <taxon>Insecta</taxon>
        <taxon>Pterygota</taxon>
        <taxon>Neoptera</taxon>
        <taxon>Polyneoptera</taxon>
        <taxon>Dictyoptera</taxon>
        <taxon>Blattodea</taxon>
        <taxon>Blattoidea</taxon>
        <taxon>Termitoidae</taxon>
        <taxon>Rhinotermitidae</taxon>
        <taxon>Coptotermes</taxon>
    </lineage>
</organism>
<dbReference type="Proteomes" id="UP000502823">
    <property type="component" value="Unassembled WGS sequence"/>
</dbReference>
<reference evidence="3" key="1">
    <citation type="submission" date="2020-01" db="EMBL/GenBank/DDBJ databases">
        <title>Draft genome sequence of the Termite Coptotermes fromosanus.</title>
        <authorList>
            <person name="Itakura S."/>
            <person name="Yosikawa Y."/>
            <person name="Umezawa K."/>
        </authorList>
    </citation>
    <scope>NUCLEOTIDE SEQUENCE [LARGE SCALE GENOMIC DNA]</scope>
</reference>
<evidence type="ECO:0008006" key="4">
    <source>
        <dbReference type="Google" id="ProtNLM"/>
    </source>
</evidence>
<dbReference type="EMBL" id="BLKM01000558">
    <property type="protein sequence ID" value="GFG35588.1"/>
    <property type="molecule type" value="Genomic_DNA"/>
</dbReference>
<dbReference type="InParanoid" id="A0A6L2PYE7"/>
<protein>
    <recommendedName>
        <fullName evidence="4">ISXO2-like transposase domain-containing protein</fullName>
    </recommendedName>
</protein>
<proteinExistence type="predicted"/>
<sequence length="354" mass="39960">MNGEIAESSNAEHPASSKEQAETRECEYFHMVIRPMLNAGHEGELCEWLKQMGLLRRGLKCSNTNCTGGKMEWSKARVVDKYNWSCTACSKKVSIRDGSFFMPVKCELKVVMQAILSWCERTPVEVAANNLNLKTHIVKKVYDQCGDVASRYVLDHSHDWLLGGDGAVVVIDVYPDGYMTSTPPDKDGLKKKTQKKILCIADTSCMPARIWARIIQVKFTITTDQPGSPKPGVVEEALKYVQRQVRPGSTLVANDRAMCCSFNMVKELPGYPSVISVETLMELDLPGTRRIQENLETIWQSAVEVCEEVQELQKPKGSILLHEYMWRQLFAATTSSALEYMLHHIADRYQTKED</sequence>
<evidence type="ECO:0000313" key="3">
    <source>
        <dbReference type="Proteomes" id="UP000502823"/>
    </source>
</evidence>
<evidence type="ECO:0000313" key="2">
    <source>
        <dbReference type="EMBL" id="GFG35588.1"/>
    </source>
</evidence>
<accession>A0A6L2PYE7</accession>
<comment type="caution">
    <text evidence="2">The sequence shown here is derived from an EMBL/GenBank/DDBJ whole genome shotgun (WGS) entry which is preliminary data.</text>
</comment>
<dbReference type="OrthoDB" id="6226069at2759"/>
<keyword evidence="3" id="KW-1185">Reference proteome</keyword>
<name>A0A6L2PYE7_COPFO</name>